<evidence type="ECO:0000313" key="8">
    <source>
        <dbReference type="EMBL" id="GLQ07573.1"/>
    </source>
</evidence>
<comment type="similarity">
    <text evidence="5">Belongs to the YicC/YloC family.</text>
</comment>
<evidence type="ECO:0000256" key="5">
    <source>
        <dbReference type="ARBA" id="ARBA00035648"/>
    </source>
</evidence>
<dbReference type="InterPro" id="IPR013527">
    <property type="entry name" value="YicC-like_N"/>
</dbReference>
<dbReference type="EMBL" id="BSNF01000008">
    <property type="protein sequence ID" value="GLQ07573.1"/>
    <property type="molecule type" value="Genomic_DNA"/>
</dbReference>
<dbReference type="Pfam" id="PF03755">
    <property type="entry name" value="YicC-like_N"/>
    <property type="match status" value="1"/>
</dbReference>
<proteinExistence type="inferred from homology"/>
<gene>
    <name evidence="8" type="ORF">GCM10007924_27940</name>
</gene>
<name>A0ABQ5U7B4_9PROT</name>
<evidence type="ECO:0008006" key="10">
    <source>
        <dbReference type="Google" id="ProtNLM"/>
    </source>
</evidence>
<keyword evidence="9" id="KW-1185">Reference proteome</keyword>
<keyword evidence="4" id="KW-0378">Hydrolase</keyword>
<keyword evidence="3" id="KW-0255">Endonuclease</keyword>
<organism evidence="8 9">
    <name type="scientific">Sneathiella chinensis</name>
    <dbReference type="NCBI Taxonomy" id="349750"/>
    <lineage>
        <taxon>Bacteria</taxon>
        <taxon>Pseudomonadati</taxon>
        <taxon>Pseudomonadota</taxon>
        <taxon>Alphaproteobacteria</taxon>
        <taxon>Sneathiellales</taxon>
        <taxon>Sneathiellaceae</taxon>
        <taxon>Sneathiella</taxon>
    </lineage>
</organism>
<protein>
    <recommendedName>
        <fullName evidence="10">YicC family protein</fullName>
    </recommendedName>
</protein>
<accession>A0ABQ5U7B4</accession>
<evidence type="ECO:0000259" key="7">
    <source>
        <dbReference type="Pfam" id="PF08340"/>
    </source>
</evidence>
<evidence type="ECO:0000256" key="4">
    <source>
        <dbReference type="ARBA" id="ARBA00022801"/>
    </source>
</evidence>
<evidence type="ECO:0000256" key="1">
    <source>
        <dbReference type="ARBA" id="ARBA00001968"/>
    </source>
</evidence>
<dbReference type="InterPro" id="IPR013551">
    <property type="entry name" value="YicC-like_C"/>
</dbReference>
<evidence type="ECO:0000259" key="6">
    <source>
        <dbReference type="Pfam" id="PF03755"/>
    </source>
</evidence>
<dbReference type="InterPro" id="IPR005229">
    <property type="entry name" value="YicC/YloC-like"/>
</dbReference>
<comment type="caution">
    <text evidence="8">The sequence shown here is derived from an EMBL/GenBank/DDBJ whole genome shotgun (WGS) entry which is preliminary data.</text>
</comment>
<dbReference type="PANTHER" id="PTHR30636:SF3">
    <property type="entry name" value="UPF0701 PROTEIN YICC"/>
    <property type="match status" value="1"/>
</dbReference>
<dbReference type="RefSeq" id="WP_169561638.1">
    <property type="nucleotide sequence ID" value="NZ_BSNF01000008.1"/>
</dbReference>
<keyword evidence="2" id="KW-0540">Nuclease</keyword>
<feature type="domain" description="Endoribonuclease YicC-like C-terminal" evidence="7">
    <location>
        <begin position="183"/>
        <end position="298"/>
    </location>
</feature>
<evidence type="ECO:0000313" key="9">
    <source>
        <dbReference type="Proteomes" id="UP001161409"/>
    </source>
</evidence>
<reference evidence="8" key="2">
    <citation type="submission" date="2023-01" db="EMBL/GenBank/DDBJ databases">
        <title>Draft genome sequence of Sneathiella chinensis strain NBRC 103408.</title>
        <authorList>
            <person name="Sun Q."/>
            <person name="Mori K."/>
        </authorList>
    </citation>
    <scope>NUCLEOTIDE SEQUENCE</scope>
    <source>
        <strain evidence="8">NBRC 103408</strain>
    </source>
</reference>
<dbReference type="Pfam" id="PF08340">
    <property type="entry name" value="YicC-like_C"/>
    <property type="match status" value="1"/>
</dbReference>
<dbReference type="Proteomes" id="UP001161409">
    <property type="component" value="Unassembled WGS sequence"/>
</dbReference>
<dbReference type="NCBIfam" id="TIGR00255">
    <property type="entry name" value="YicC/YloC family endoribonuclease"/>
    <property type="match status" value="1"/>
</dbReference>
<dbReference type="PANTHER" id="PTHR30636">
    <property type="entry name" value="UPF0701 PROTEIN YICC"/>
    <property type="match status" value="1"/>
</dbReference>
<evidence type="ECO:0000256" key="2">
    <source>
        <dbReference type="ARBA" id="ARBA00022722"/>
    </source>
</evidence>
<sequence length="298" mass="33225">MTLQSMTGFARAKGEFEDYSWLWEIKSVNGRGLEIRCRTPGGLDRVEEIARKRLKARFNRGSINLQLQLSRSSARAPYVINRDFLEELIDLANDYVHDGKAKPARIDGLLGLKGVIDQGEREAADDDEQKALEQALTDSLGQLLDNFEAARAEEGALLLPVLTTQVDEIEALTLRAAGSASLRPEKVRGRMQEQMALLLGGENALDANRLEQELALLATKADVSEELDRLKSHVTAARDILSRTGTDPVGRRLDFLCQEFNREANTLCSKANDKELTQIGLDLKVVIDRLREQVQNIE</sequence>
<comment type="cofactor">
    <cofactor evidence="1">
        <name>a divalent metal cation</name>
        <dbReference type="ChEBI" id="CHEBI:60240"/>
    </cofactor>
</comment>
<feature type="domain" description="Endoribonuclease YicC-like N-terminal" evidence="6">
    <location>
        <begin position="3"/>
        <end position="158"/>
    </location>
</feature>
<reference evidence="8" key="1">
    <citation type="journal article" date="2014" name="Int. J. Syst. Evol. Microbiol.">
        <title>Complete genome of a new Firmicutes species belonging to the dominant human colonic microbiota ('Ruminococcus bicirculans') reveals two chromosomes and a selective capacity to utilize plant glucans.</title>
        <authorList>
            <consortium name="NISC Comparative Sequencing Program"/>
            <person name="Wegmann U."/>
            <person name="Louis P."/>
            <person name="Goesmann A."/>
            <person name="Henrissat B."/>
            <person name="Duncan S.H."/>
            <person name="Flint H.J."/>
        </authorList>
    </citation>
    <scope>NUCLEOTIDE SEQUENCE</scope>
    <source>
        <strain evidence="8">NBRC 103408</strain>
    </source>
</reference>
<evidence type="ECO:0000256" key="3">
    <source>
        <dbReference type="ARBA" id="ARBA00022759"/>
    </source>
</evidence>